<proteinExistence type="predicted"/>
<dbReference type="OrthoDB" id="22522at10239"/>
<dbReference type="EMBL" id="KP007359">
    <property type="protein sequence ID" value="AIZ01789.1"/>
    <property type="molecule type" value="Genomic_DNA"/>
</dbReference>
<protein>
    <recommendedName>
        <fullName evidence="3">RIIA lysis inhibitor</fullName>
    </recommendedName>
</protein>
<dbReference type="Proteomes" id="UP000030715">
    <property type="component" value="Segment"/>
</dbReference>
<dbReference type="InterPro" id="IPR056959">
    <property type="entry name" value="RIIA1-like"/>
</dbReference>
<evidence type="ECO:0000313" key="2">
    <source>
        <dbReference type="Proteomes" id="UP000030715"/>
    </source>
</evidence>
<name>A0A0A7HEX3_9CAUD</name>
<sequence length="67" mass="8152">MTNFKVNIDLFDKAVHKEFRLIQRFFDINAAEDFKERFKEIRYKILNDIATKDELLEVADIFKRNLN</sequence>
<gene>
    <name evidence="1" type="ORF">VR5_002</name>
</gene>
<reference evidence="1 2" key="1">
    <citation type="submission" date="2014-10" db="EMBL/GenBank/DDBJ databases">
        <title>VR bacteriophages - a small but diverse group of low-temperature viruses.</title>
        <authorList>
            <person name="Kaliniene L."/>
            <person name="Meskys R."/>
            <person name="Simoliunas E."/>
            <person name="Zajanckauskaite A."/>
            <person name="Truncaite L."/>
        </authorList>
    </citation>
    <scope>NUCLEOTIDE SEQUENCE [LARGE SCALE GENOMIC DNA]</scope>
</reference>
<evidence type="ECO:0008006" key="3">
    <source>
        <dbReference type="Google" id="ProtNLM"/>
    </source>
</evidence>
<keyword evidence="2" id="KW-1185">Reference proteome</keyword>
<dbReference type="KEGG" id="vg:26632307"/>
<dbReference type="RefSeq" id="YP_009205696.1">
    <property type="nucleotide sequence ID" value="NC_028881.1"/>
</dbReference>
<evidence type="ECO:0000313" key="1">
    <source>
        <dbReference type="EMBL" id="AIZ01789.1"/>
    </source>
</evidence>
<dbReference type="Pfam" id="PF24210">
    <property type="entry name" value="T4_RIIA1"/>
    <property type="match status" value="1"/>
</dbReference>
<dbReference type="GeneID" id="26632307"/>
<organism evidence="1 2">
    <name type="scientific">Escherichia phage vb_EcoM-VR5</name>
    <dbReference type="NCBI Taxonomy" id="1567026"/>
    <lineage>
        <taxon>Viruses</taxon>
        <taxon>Duplodnaviria</taxon>
        <taxon>Heunggongvirae</taxon>
        <taxon>Uroviricota</taxon>
        <taxon>Caudoviricetes</taxon>
        <taxon>Pantevenvirales</taxon>
        <taxon>Straboviridae</taxon>
        <taxon>Tevenvirinae</taxon>
        <taxon>Dhakavirus</taxon>
        <taxon>Dhakavirus vr5</taxon>
    </lineage>
</organism>
<accession>A0A0A7HEX3</accession>